<dbReference type="InterPro" id="IPR010982">
    <property type="entry name" value="Lambda_DNA-bd_dom_sf"/>
</dbReference>
<reference evidence="2 3" key="1">
    <citation type="submission" date="2020-05" db="EMBL/GenBank/DDBJ databases">
        <title>Draft genome sequence of Desulfovibrio psychrotolerans JS1T.</title>
        <authorList>
            <person name="Ueno A."/>
            <person name="Tamazawa S."/>
            <person name="Tamamura S."/>
            <person name="Murakami T."/>
            <person name="Kiyama T."/>
            <person name="Inomata H."/>
            <person name="Amano Y."/>
            <person name="Miyakawa K."/>
            <person name="Tamaki H."/>
            <person name="Naganuma T."/>
            <person name="Kaneko K."/>
        </authorList>
    </citation>
    <scope>NUCLEOTIDE SEQUENCE [LARGE SCALE GENOMIC DNA]</scope>
    <source>
        <strain evidence="2 3">JS1</strain>
    </source>
</reference>
<accession>A0A7J0BX48</accession>
<organism evidence="2 3">
    <name type="scientific">Desulfovibrio psychrotolerans</name>
    <dbReference type="NCBI Taxonomy" id="415242"/>
    <lineage>
        <taxon>Bacteria</taxon>
        <taxon>Pseudomonadati</taxon>
        <taxon>Thermodesulfobacteriota</taxon>
        <taxon>Desulfovibrionia</taxon>
        <taxon>Desulfovibrionales</taxon>
        <taxon>Desulfovibrionaceae</taxon>
        <taxon>Desulfovibrio</taxon>
    </lineage>
</organism>
<gene>
    <name evidence="2" type="ORF">DSM19430T_29730</name>
</gene>
<dbReference type="GO" id="GO:0003677">
    <property type="term" value="F:DNA binding"/>
    <property type="evidence" value="ECO:0007669"/>
    <property type="project" value="InterPro"/>
</dbReference>
<sequence length="181" mass="20047">MDSQFDYIWNSFLKRVEAEIDRTSQADVARRLGVNRGQVSKWLSGLQVGGNLKTFLTHLEKLEIPLNQLTNPNYQSPPPTSQSTQWKPSLYEIHLAATLQSGAKLLGKSVQSIYAHAYGDSSHVPLSHVQAMLQGKAQMGVEDFYKLCKSIGLLPSDVLDRVAKLAEENGAKKGAPRRRTA</sequence>
<keyword evidence="3" id="KW-1185">Reference proteome</keyword>
<dbReference type="InterPro" id="IPR001387">
    <property type="entry name" value="Cro/C1-type_HTH"/>
</dbReference>
<dbReference type="AlphaFoldDB" id="A0A7J0BX48"/>
<dbReference type="Gene3D" id="1.10.260.40">
    <property type="entry name" value="lambda repressor-like DNA-binding domains"/>
    <property type="match status" value="1"/>
</dbReference>
<evidence type="ECO:0000259" key="1">
    <source>
        <dbReference type="PROSITE" id="PS50943"/>
    </source>
</evidence>
<evidence type="ECO:0000313" key="3">
    <source>
        <dbReference type="Proteomes" id="UP000503820"/>
    </source>
</evidence>
<proteinExistence type="predicted"/>
<dbReference type="EMBL" id="BLVP01000036">
    <property type="protein sequence ID" value="GFM38289.1"/>
    <property type="molecule type" value="Genomic_DNA"/>
</dbReference>
<name>A0A7J0BX48_9BACT</name>
<dbReference type="CDD" id="cd00093">
    <property type="entry name" value="HTH_XRE"/>
    <property type="match status" value="1"/>
</dbReference>
<comment type="caution">
    <text evidence="2">The sequence shown here is derived from an EMBL/GenBank/DDBJ whole genome shotgun (WGS) entry which is preliminary data.</text>
</comment>
<dbReference type="PROSITE" id="PS50943">
    <property type="entry name" value="HTH_CROC1"/>
    <property type="match status" value="1"/>
</dbReference>
<evidence type="ECO:0000313" key="2">
    <source>
        <dbReference type="EMBL" id="GFM38289.1"/>
    </source>
</evidence>
<dbReference type="RefSeq" id="WP_174410910.1">
    <property type="nucleotide sequence ID" value="NZ_BLVP01000036.1"/>
</dbReference>
<feature type="domain" description="HTH cro/C1-type" evidence="1">
    <location>
        <begin position="24"/>
        <end position="69"/>
    </location>
</feature>
<protein>
    <recommendedName>
        <fullName evidence="1">HTH cro/C1-type domain-containing protein</fullName>
    </recommendedName>
</protein>
<dbReference type="Proteomes" id="UP000503820">
    <property type="component" value="Unassembled WGS sequence"/>
</dbReference>